<proteinExistence type="predicted"/>
<organism evidence="1">
    <name type="scientific">mine drainage metagenome</name>
    <dbReference type="NCBI Taxonomy" id="410659"/>
    <lineage>
        <taxon>unclassified sequences</taxon>
        <taxon>metagenomes</taxon>
        <taxon>ecological metagenomes</taxon>
    </lineage>
</organism>
<accession>T1CIY0</accession>
<dbReference type="EMBL" id="AUZZ01000819">
    <property type="protein sequence ID" value="EQD66629.1"/>
    <property type="molecule type" value="Genomic_DNA"/>
</dbReference>
<gene>
    <name evidence="1" type="ORF">B2A_01082</name>
</gene>
<dbReference type="AlphaFoldDB" id="T1CIY0"/>
<protein>
    <submittedName>
        <fullName evidence="1">Uncharacterized protein</fullName>
    </submittedName>
</protein>
<reference evidence="1" key="1">
    <citation type="submission" date="2013-08" db="EMBL/GenBank/DDBJ databases">
        <authorList>
            <person name="Mendez C."/>
            <person name="Richter M."/>
            <person name="Ferrer M."/>
            <person name="Sanchez J."/>
        </authorList>
    </citation>
    <scope>NUCLEOTIDE SEQUENCE</scope>
</reference>
<sequence length="34" mass="3943">MRVEIYDPEGRSVIDETGELVCTRPFPTMPLGFW</sequence>
<evidence type="ECO:0000313" key="1">
    <source>
        <dbReference type="EMBL" id="EQD66629.1"/>
    </source>
</evidence>
<reference evidence="1" key="2">
    <citation type="journal article" date="2014" name="ISME J.">
        <title>Microbial stratification in low pH oxic and suboxic macroscopic growths along an acid mine drainage.</title>
        <authorList>
            <person name="Mendez-Garcia C."/>
            <person name="Mesa V."/>
            <person name="Sprenger R.R."/>
            <person name="Richter M."/>
            <person name="Diez M.S."/>
            <person name="Solano J."/>
            <person name="Bargiela R."/>
            <person name="Golyshina O.V."/>
            <person name="Manteca A."/>
            <person name="Ramos J.L."/>
            <person name="Gallego J.R."/>
            <person name="Llorente I."/>
            <person name="Martins Dos Santos V.A."/>
            <person name="Jensen O.N."/>
            <person name="Pelaez A.I."/>
            <person name="Sanchez J."/>
            <person name="Ferrer M."/>
        </authorList>
    </citation>
    <scope>NUCLEOTIDE SEQUENCE</scope>
</reference>
<feature type="non-terminal residue" evidence="1">
    <location>
        <position position="34"/>
    </location>
</feature>
<name>T1CIY0_9ZZZZ</name>
<comment type="caution">
    <text evidence="1">The sequence shown here is derived from an EMBL/GenBank/DDBJ whole genome shotgun (WGS) entry which is preliminary data.</text>
</comment>